<organism evidence="1 2">
    <name type="scientific">Dimorphilus gyrociliatus</name>
    <dbReference type="NCBI Taxonomy" id="2664684"/>
    <lineage>
        <taxon>Eukaryota</taxon>
        <taxon>Metazoa</taxon>
        <taxon>Spiralia</taxon>
        <taxon>Lophotrochozoa</taxon>
        <taxon>Annelida</taxon>
        <taxon>Polychaeta</taxon>
        <taxon>Polychaeta incertae sedis</taxon>
        <taxon>Dinophilidae</taxon>
        <taxon>Dimorphilus</taxon>
    </lineage>
</organism>
<sequence>MRPEALLYLDNQLRINRSQDDPWTIDADPGKTPGQISMETEFNFTWSEKVRMRCEFHIKEISYKKSVEKYIYILHPVSTVTVSPDKSSYLINDKIKCEANGYPLPTMSWKGIESGDKRDINGDELEITEKMLGNNKWECKACHYYNSKENCVTKTKSFKVIKSTSDANRNVFNFSVVTVILAFLNYL</sequence>
<proteinExistence type="predicted"/>
<evidence type="ECO:0000313" key="2">
    <source>
        <dbReference type="Proteomes" id="UP000549394"/>
    </source>
</evidence>
<comment type="caution">
    <text evidence="1">The sequence shown here is derived from an EMBL/GenBank/DDBJ whole genome shotgun (WGS) entry which is preliminary data.</text>
</comment>
<dbReference type="OrthoDB" id="5969272at2759"/>
<protein>
    <submittedName>
        <fullName evidence="1">DgyrCDS8763</fullName>
    </submittedName>
</protein>
<evidence type="ECO:0000313" key="1">
    <source>
        <dbReference type="EMBL" id="CAD5120189.1"/>
    </source>
</evidence>
<gene>
    <name evidence="1" type="ORF">DGYR_LOCUS8314</name>
</gene>
<accession>A0A7I8VWL3</accession>
<dbReference type="AlphaFoldDB" id="A0A7I8VWL3"/>
<reference evidence="1 2" key="1">
    <citation type="submission" date="2020-08" db="EMBL/GenBank/DDBJ databases">
        <authorList>
            <person name="Hejnol A."/>
        </authorList>
    </citation>
    <scope>NUCLEOTIDE SEQUENCE [LARGE SCALE GENOMIC DNA]</scope>
</reference>
<keyword evidence="2" id="KW-1185">Reference proteome</keyword>
<dbReference type="EMBL" id="CAJFCJ010000012">
    <property type="protein sequence ID" value="CAD5120189.1"/>
    <property type="molecule type" value="Genomic_DNA"/>
</dbReference>
<name>A0A7I8VWL3_9ANNE</name>
<dbReference type="Proteomes" id="UP000549394">
    <property type="component" value="Unassembled WGS sequence"/>
</dbReference>